<proteinExistence type="predicted"/>
<dbReference type="SUPFAM" id="SSF55331">
    <property type="entry name" value="Tautomerase/MIF"/>
    <property type="match status" value="1"/>
</dbReference>
<dbReference type="PIRSF" id="PIRSF037799">
    <property type="entry name" value="Tautomer_YdcE_prd"/>
    <property type="match status" value="1"/>
</dbReference>
<evidence type="ECO:0000313" key="5">
    <source>
        <dbReference type="Proteomes" id="UP000032352"/>
    </source>
</evidence>
<protein>
    <submittedName>
        <fullName evidence="4">Tautomerase family protein</fullName>
    </submittedName>
</protein>
<dbReference type="EMBL" id="CP059733">
    <property type="protein sequence ID" value="WDE06079.1"/>
    <property type="molecule type" value="Genomic_DNA"/>
</dbReference>
<dbReference type="GO" id="GO:0016862">
    <property type="term" value="F:intramolecular oxidoreductase activity, interconverting keto- and enol-groups"/>
    <property type="evidence" value="ECO:0007669"/>
    <property type="project" value="InterPro"/>
</dbReference>
<gene>
    <name evidence="4" type="ORF">SG34_003885</name>
</gene>
<accession>A0AAE9Z4V1</accession>
<dbReference type="InterPro" id="IPR017284">
    <property type="entry name" value="Tautomerase_PptA"/>
</dbReference>
<feature type="active site" description="Proton acceptor; via imino nitrogen" evidence="2">
    <location>
        <position position="2"/>
    </location>
</feature>
<dbReference type="Gene3D" id="3.30.429.10">
    <property type="entry name" value="Macrophage Migration Inhibitory Factor"/>
    <property type="match status" value="1"/>
</dbReference>
<dbReference type="GO" id="GO:0005737">
    <property type="term" value="C:cytoplasm"/>
    <property type="evidence" value="ECO:0007669"/>
    <property type="project" value="InterPro"/>
</dbReference>
<sequence>MPHINIKLFPGFTGEQQEQLVDGITRLFTSVMHCEEKAISIAMEPVSRESWQERVYEPEITAAKDLLVKKPGY</sequence>
<feature type="domain" description="4-oxalocrotonate tautomerase-like" evidence="3">
    <location>
        <begin position="2"/>
        <end position="52"/>
    </location>
</feature>
<evidence type="ECO:0000259" key="3">
    <source>
        <dbReference type="Pfam" id="PF01361"/>
    </source>
</evidence>
<evidence type="ECO:0000256" key="1">
    <source>
        <dbReference type="ARBA" id="ARBA00023235"/>
    </source>
</evidence>
<dbReference type="Proteomes" id="UP000032352">
    <property type="component" value="Chromosome"/>
</dbReference>
<name>A0AAE9Z4V1_9GAMM</name>
<dbReference type="Pfam" id="PF01361">
    <property type="entry name" value="Tautomerase"/>
    <property type="match status" value="1"/>
</dbReference>
<dbReference type="RefSeq" id="WP_044837705.1">
    <property type="nucleotide sequence ID" value="NZ_CP059733.1"/>
</dbReference>
<dbReference type="AlphaFoldDB" id="A0AAE9Z4V1"/>
<reference evidence="4 5" key="1">
    <citation type="journal article" date="2015" name="Genome Announc.">
        <title>Draft Genome Sequences of Marine Isolates of Thalassomonas viridans and Thalassomonas actiniarum.</title>
        <authorList>
            <person name="Olonade I."/>
            <person name="van Zyl L.J."/>
            <person name="Trindade M."/>
        </authorList>
    </citation>
    <scope>NUCLEOTIDE SEQUENCE [LARGE SCALE GENOMIC DNA]</scope>
    <source>
        <strain evidence="4 5">XOM25</strain>
    </source>
</reference>
<dbReference type="InterPro" id="IPR014347">
    <property type="entry name" value="Tautomerase/MIF_sf"/>
</dbReference>
<dbReference type="KEGG" id="tvd:SG34_003885"/>
<organism evidence="4 5">
    <name type="scientific">Thalassomonas viridans</name>
    <dbReference type="NCBI Taxonomy" id="137584"/>
    <lineage>
        <taxon>Bacteria</taxon>
        <taxon>Pseudomonadati</taxon>
        <taxon>Pseudomonadota</taxon>
        <taxon>Gammaproteobacteria</taxon>
        <taxon>Alteromonadales</taxon>
        <taxon>Colwelliaceae</taxon>
        <taxon>Thalassomonas</taxon>
    </lineage>
</organism>
<keyword evidence="5" id="KW-1185">Reference proteome</keyword>
<keyword evidence="1" id="KW-0413">Isomerase</keyword>
<evidence type="ECO:0000313" key="4">
    <source>
        <dbReference type="EMBL" id="WDE06079.1"/>
    </source>
</evidence>
<evidence type="ECO:0000256" key="2">
    <source>
        <dbReference type="PIRSR" id="PIRSR037799-1"/>
    </source>
</evidence>
<dbReference type="InterPro" id="IPR004370">
    <property type="entry name" value="4-OT-like_dom"/>
</dbReference>
<reference evidence="4 5" key="2">
    <citation type="journal article" date="2022" name="Mar. Drugs">
        <title>Bioassay-Guided Fractionation Leads to the Detection of Cholic Acid Generated by the Rare Thalassomonas sp.</title>
        <authorList>
            <person name="Pheiffer F."/>
            <person name="Schneider Y.K."/>
            <person name="Hansen E.H."/>
            <person name="Andersen J.H."/>
            <person name="Isaksson J."/>
            <person name="Busche T."/>
            <person name="R C."/>
            <person name="Kalinowski J."/>
            <person name="Zyl L.V."/>
            <person name="Trindade M."/>
        </authorList>
    </citation>
    <scope>NUCLEOTIDE SEQUENCE [LARGE SCALE GENOMIC DNA]</scope>
    <source>
        <strain evidence="4 5">XOM25</strain>
    </source>
</reference>